<dbReference type="Gene3D" id="3.30.300.30">
    <property type="match status" value="1"/>
</dbReference>
<evidence type="ECO:0000313" key="4">
    <source>
        <dbReference type="Proteomes" id="UP000192418"/>
    </source>
</evidence>
<proteinExistence type="predicted"/>
<dbReference type="InterPro" id="IPR045851">
    <property type="entry name" value="AMP-bd_C_sf"/>
</dbReference>
<gene>
    <name evidence="3" type="ORF">SAMN02746065_10290</name>
</gene>
<dbReference type="Pfam" id="PF00501">
    <property type="entry name" value="AMP-binding"/>
    <property type="match status" value="1"/>
</dbReference>
<name>A0A1W1Z5N1_9BACT</name>
<evidence type="ECO:0000256" key="1">
    <source>
        <dbReference type="ARBA" id="ARBA00022598"/>
    </source>
</evidence>
<dbReference type="InterPro" id="IPR050237">
    <property type="entry name" value="ATP-dep_AMP-bd_enzyme"/>
</dbReference>
<feature type="domain" description="AMP-dependent synthetase/ligase" evidence="2">
    <location>
        <begin position="116"/>
        <end position="268"/>
    </location>
</feature>
<evidence type="ECO:0000259" key="2">
    <source>
        <dbReference type="Pfam" id="PF00501"/>
    </source>
</evidence>
<dbReference type="RefSeq" id="WP_170923668.1">
    <property type="nucleotide sequence ID" value="NZ_FWXY01000002.1"/>
</dbReference>
<dbReference type="PANTHER" id="PTHR43767">
    <property type="entry name" value="LONG-CHAIN-FATTY-ACID--COA LIGASE"/>
    <property type="match status" value="1"/>
</dbReference>
<protein>
    <submittedName>
        <fullName evidence="3">Acyl-CoA synthetase (AMP-forming)/AMP-acid ligase II</fullName>
    </submittedName>
</protein>
<keyword evidence="1 3" id="KW-0436">Ligase</keyword>
<dbReference type="PANTHER" id="PTHR43767:SF8">
    <property type="entry name" value="LONG-CHAIN-FATTY-ACID--COA LIGASE"/>
    <property type="match status" value="1"/>
</dbReference>
<dbReference type="InterPro" id="IPR000873">
    <property type="entry name" value="AMP-dep_synth/lig_dom"/>
</dbReference>
<dbReference type="SUPFAM" id="SSF56801">
    <property type="entry name" value="Acetyl-CoA synthetase-like"/>
    <property type="match status" value="1"/>
</dbReference>
<accession>A0A1W1Z5N1</accession>
<dbReference type="STRING" id="1121400.SAMN02746065_10290"/>
<dbReference type="EMBL" id="FWXY01000002">
    <property type="protein sequence ID" value="SMC43735.1"/>
    <property type="molecule type" value="Genomic_DNA"/>
</dbReference>
<reference evidence="3 4" key="1">
    <citation type="submission" date="2017-04" db="EMBL/GenBank/DDBJ databases">
        <authorList>
            <person name="Afonso C.L."/>
            <person name="Miller P.J."/>
            <person name="Scott M.A."/>
            <person name="Spackman E."/>
            <person name="Goraichik I."/>
            <person name="Dimitrov K.M."/>
            <person name="Suarez D.L."/>
            <person name="Swayne D.E."/>
        </authorList>
    </citation>
    <scope>NUCLEOTIDE SEQUENCE [LARGE SCALE GENOMIC DNA]</scope>
    <source>
        <strain evidence="3 4">DSM 3385</strain>
    </source>
</reference>
<evidence type="ECO:0000313" key="3">
    <source>
        <dbReference type="EMBL" id="SMC43735.1"/>
    </source>
</evidence>
<organism evidence="3 4">
    <name type="scientific">Desulfocicer vacuolatum DSM 3385</name>
    <dbReference type="NCBI Taxonomy" id="1121400"/>
    <lineage>
        <taxon>Bacteria</taxon>
        <taxon>Pseudomonadati</taxon>
        <taxon>Thermodesulfobacteriota</taxon>
        <taxon>Desulfobacteria</taxon>
        <taxon>Desulfobacterales</taxon>
        <taxon>Desulfobacteraceae</taxon>
        <taxon>Desulfocicer</taxon>
    </lineage>
</organism>
<dbReference type="AlphaFoldDB" id="A0A1W1Z5N1"/>
<sequence length="424" mass="48007">MEQKIYWENKIFFGEHNNSTWDEVYEEKNKDLKSLLDHGLHKIAFSIENSHDAVGAVAYLNRKKADGLILTHERLNENIRAILSDNGYSIIGKPINVSDDVIANKIEEVVPGRISMLTSGTTGIPKLIEHTWNTLNTFQNVKKSNPLKWMVPYNPGTYAWYQMICMGLFLEGQELVFPLSAEPAEMLLQASHHNVTAISSTPTFWRMAFLGLNEKDLKGIPFKQISLGGEAADQSVLDHLREIYPDAAIFHIYASTEAGACIVVKDGKQGFPEKWIDNKKMKIVGNHLYLKSIFSAISIDKDKENWIDTGDLVEIRKDRVLFLGRDKTNMINVGGSKAYPVDIESLILRNSKVLWCRVYPRKAPLVGFLVAADIVLKNNIKFTADIEKELETLCRENCPEFAVPRIWNNLSEIPVGYNLKAEIK</sequence>
<keyword evidence="4" id="KW-1185">Reference proteome</keyword>
<dbReference type="Proteomes" id="UP000192418">
    <property type="component" value="Unassembled WGS sequence"/>
</dbReference>
<dbReference type="GO" id="GO:0016874">
    <property type="term" value="F:ligase activity"/>
    <property type="evidence" value="ECO:0007669"/>
    <property type="project" value="UniProtKB-KW"/>
</dbReference>
<dbReference type="Gene3D" id="3.40.50.12780">
    <property type="entry name" value="N-terminal domain of ligase-like"/>
    <property type="match status" value="1"/>
</dbReference>
<dbReference type="InterPro" id="IPR042099">
    <property type="entry name" value="ANL_N_sf"/>
</dbReference>